<accession>A0A8S1KLJ6</accession>
<protein>
    <submittedName>
        <fullName evidence="2">Uncharacterized protein</fullName>
    </submittedName>
</protein>
<keyword evidence="1" id="KW-0472">Membrane</keyword>
<keyword evidence="1" id="KW-1133">Transmembrane helix</keyword>
<comment type="caution">
    <text evidence="2">The sequence shown here is derived from an EMBL/GenBank/DDBJ whole genome shotgun (WGS) entry which is preliminary data.</text>
</comment>
<keyword evidence="3" id="KW-1185">Reference proteome</keyword>
<dbReference type="Proteomes" id="UP000688137">
    <property type="component" value="Unassembled WGS sequence"/>
</dbReference>
<sequence length="58" mass="6952">MDQGDENPKYQQLYEQRINSQMKNLSNQANQEEIFRINWITYSICYANIVMMAIIKYG</sequence>
<evidence type="ECO:0000313" key="3">
    <source>
        <dbReference type="Proteomes" id="UP000688137"/>
    </source>
</evidence>
<evidence type="ECO:0000256" key="1">
    <source>
        <dbReference type="SAM" id="Phobius"/>
    </source>
</evidence>
<reference evidence="2" key="1">
    <citation type="submission" date="2021-01" db="EMBL/GenBank/DDBJ databases">
        <authorList>
            <consortium name="Genoscope - CEA"/>
            <person name="William W."/>
        </authorList>
    </citation>
    <scope>NUCLEOTIDE SEQUENCE</scope>
</reference>
<organism evidence="2 3">
    <name type="scientific">Paramecium primaurelia</name>
    <dbReference type="NCBI Taxonomy" id="5886"/>
    <lineage>
        <taxon>Eukaryota</taxon>
        <taxon>Sar</taxon>
        <taxon>Alveolata</taxon>
        <taxon>Ciliophora</taxon>
        <taxon>Intramacronucleata</taxon>
        <taxon>Oligohymenophorea</taxon>
        <taxon>Peniculida</taxon>
        <taxon>Parameciidae</taxon>
        <taxon>Paramecium</taxon>
    </lineage>
</organism>
<dbReference type="EMBL" id="CAJJDM010000022">
    <property type="protein sequence ID" value="CAD8056270.1"/>
    <property type="molecule type" value="Genomic_DNA"/>
</dbReference>
<gene>
    <name evidence="2" type="ORF">PPRIM_AZ9-3.1.T0240228</name>
</gene>
<name>A0A8S1KLJ6_PARPR</name>
<proteinExistence type="predicted"/>
<evidence type="ECO:0000313" key="2">
    <source>
        <dbReference type="EMBL" id="CAD8056270.1"/>
    </source>
</evidence>
<dbReference type="AlphaFoldDB" id="A0A8S1KLJ6"/>
<keyword evidence="1" id="KW-0812">Transmembrane</keyword>
<feature type="transmembrane region" description="Helical" evidence="1">
    <location>
        <begin position="34"/>
        <end position="55"/>
    </location>
</feature>